<dbReference type="InterPro" id="IPR018337">
    <property type="entry name" value="Cell_wall/Cho-bd_repeat"/>
</dbReference>
<evidence type="ECO:0000256" key="1">
    <source>
        <dbReference type="ARBA" id="ARBA00022737"/>
    </source>
</evidence>
<dbReference type="SMART" id="SM00460">
    <property type="entry name" value="TGc"/>
    <property type="match status" value="1"/>
</dbReference>
<dbReference type="InterPro" id="IPR002931">
    <property type="entry name" value="Transglutaminase-like"/>
</dbReference>
<comment type="caution">
    <text evidence="5">The sequence shown here is derived from an EMBL/GenBank/DDBJ whole genome shotgun (WGS) entry which is preliminary data.</text>
</comment>
<sequence>MKKSRLVKLTIVSLVVTSVMALNPVGANAEWKKDNHGWWYKSGSSYYTGWKLIDKNWYYFYSNGYMAHDTTIDGYYLNSSGAWTNSVQSSYASDLDSLGQAILSNIRLENASFSIKYNGDINNVGNAIQSEIDKLKYTNPLEAYNVSDYYIQMTSRWGSSDVNVKINCTYKMSAEMASELDSRVKKIVADIAPNSMNQFEKERAIHDWIIKNTQYDQSYTIYDPYNTLIKHSGVCEGYTLLAQKMFTAAGIKSILIEGTADGQSHAWNMVYINGQWHHVDLTWDDPISSRDILRYDYFNLTDNQISKDHSWDTSKYPSAK</sequence>
<dbReference type="PANTHER" id="PTHR46333">
    <property type="entry name" value="CYTOKINESIS PROTEIN 3"/>
    <property type="match status" value="1"/>
</dbReference>
<dbReference type="InterPro" id="IPR038765">
    <property type="entry name" value="Papain-like_cys_pep_sf"/>
</dbReference>
<gene>
    <name evidence="5" type="ORF">CLCHR_47000</name>
</gene>
<feature type="signal peptide" evidence="3">
    <location>
        <begin position="1"/>
        <end position="21"/>
    </location>
</feature>
<feature type="domain" description="Transglutaminase-like" evidence="4">
    <location>
        <begin position="227"/>
        <end position="283"/>
    </location>
</feature>
<organism evidence="5 6">
    <name type="scientific">Clostridium chromiireducens</name>
    <dbReference type="NCBI Taxonomy" id="225345"/>
    <lineage>
        <taxon>Bacteria</taxon>
        <taxon>Bacillati</taxon>
        <taxon>Bacillota</taxon>
        <taxon>Clostridia</taxon>
        <taxon>Eubacteriales</taxon>
        <taxon>Clostridiaceae</taxon>
        <taxon>Clostridium</taxon>
    </lineage>
</organism>
<dbReference type="GO" id="GO:0005737">
    <property type="term" value="C:cytoplasm"/>
    <property type="evidence" value="ECO:0007669"/>
    <property type="project" value="TreeGrafter"/>
</dbReference>
<dbReference type="SUPFAM" id="SSF69360">
    <property type="entry name" value="Cell wall binding repeat"/>
    <property type="match status" value="1"/>
</dbReference>
<name>A0A1V4I5G3_9CLOT</name>
<evidence type="ECO:0000256" key="3">
    <source>
        <dbReference type="SAM" id="SignalP"/>
    </source>
</evidence>
<evidence type="ECO:0000313" key="6">
    <source>
        <dbReference type="Proteomes" id="UP000191056"/>
    </source>
</evidence>
<dbReference type="InterPro" id="IPR052557">
    <property type="entry name" value="CAP/Cytokinesis_protein"/>
</dbReference>
<dbReference type="Pfam" id="PF01841">
    <property type="entry name" value="Transglut_core"/>
    <property type="match status" value="1"/>
</dbReference>
<dbReference type="RefSeq" id="WP_079442322.1">
    <property type="nucleotide sequence ID" value="NZ_MZGT01000128.1"/>
</dbReference>
<keyword evidence="3" id="KW-0732">Signal</keyword>
<feature type="chain" id="PRO_5038574858" evidence="3">
    <location>
        <begin position="22"/>
        <end position="320"/>
    </location>
</feature>
<dbReference type="OrthoDB" id="9788327at2"/>
<evidence type="ECO:0000313" key="5">
    <source>
        <dbReference type="EMBL" id="OPJ55218.1"/>
    </source>
</evidence>
<dbReference type="PROSITE" id="PS51170">
    <property type="entry name" value="CW"/>
    <property type="match status" value="1"/>
</dbReference>
<dbReference type="AlphaFoldDB" id="A0A1V4I5G3"/>
<keyword evidence="1" id="KW-0677">Repeat</keyword>
<reference evidence="5 6" key="1">
    <citation type="submission" date="2017-03" db="EMBL/GenBank/DDBJ databases">
        <title>Genome sequence of Clostridium chromiireducens DSM 23318.</title>
        <authorList>
            <person name="Poehlein A."/>
            <person name="Daniel R."/>
        </authorList>
    </citation>
    <scope>NUCLEOTIDE SEQUENCE [LARGE SCALE GENOMIC DNA]</scope>
    <source>
        <strain evidence="5 6">DSM 23318</strain>
    </source>
</reference>
<keyword evidence="6" id="KW-1185">Reference proteome</keyword>
<dbReference type="STRING" id="225345.CLCHR_47000"/>
<feature type="repeat" description="Cell wall-binding" evidence="2">
    <location>
        <begin position="47"/>
        <end position="66"/>
    </location>
</feature>
<dbReference type="Gene3D" id="3.10.620.30">
    <property type="match status" value="1"/>
</dbReference>
<dbReference type="Pfam" id="PF01473">
    <property type="entry name" value="Choline_bind_1"/>
    <property type="match status" value="1"/>
</dbReference>
<evidence type="ECO:0000259" key="4">
    <source>
        <dbReference type="SMART" id="SM00460"/>
    </source>
</evidence>
<dbReference type="Gene3D" id="2.10.270.10">
    <property type="entry name" value="Cholin Binding"/>
    <property type="match status" value="1"/>
</dbReference>
<proteinExistence type="predicted"/>
<protein>
    <submittedName>
        <fullName evidence="5">Transglutaminase-like superfamily protein</fullName>
    </submittedName>
</protein>
<accession>A0A1V4I5G3</accession>
<dbReference type="PANTHER" id="PTHR46333:SF2">
    <property type="entry name" value="CYTOKINESIS PROTEIN 3"/>
    <property type="match status" value="1"/>
</dbReference>
<evidence type="ECO:0000256" key="2">
    <source>
        <dbReference type="PROSITE-ProRule" id="PRU00591"/>
    </source>
</evidence>
<dbReference type="SUPFAM" id="SSF54001">
    <property type="entry name" value="Cysteine proteinases"/>
    <property type="match status" value="1"/>
</dbReference>
<dbReference type="Proteomes" id="UP000191056">
    <property type="component" value="Unassembled WGS sequence"/>
</dbReference>
<dbReference type="EMBL" id="MZGT01000128">
    <property type="protein sequence ID" value="OPJ55218.1"/>
    <property type="molecule type" value="Genomic_DNA"/>
</dbReference>